<accession>A0AC60QBG0</accession>
<reference evidence="1 2" key="1">
    <citation type="journal article" date="2020" name="Cell">
        <title>Large-Scale Comparative Analyses of Tick Genomes Elucidate Their Genetic Diversity and Vector Capacities.</title>
        <authorList>
            <consortium name="Tick Genome and Microbiome Consortium (TIGMIC)"/>
            <person name="Jia N."/>
            <person name="Wang J."/>
            <person name="Shi W."/>
            <person name="Du L."/>
            <person name="Sun Y."/>
            <person name="Zhan W."/>
            <person name="Jiang J.F."/>
            <person name="Wang Q."/>
            <person name="Zhang B."/>
            <person name="Ji P."/>
            <person name="Bell-Sakyi L."/>
            <person name="Cui X.M."/>
            <person name="Yuan T.T."/>
            <person name="Jiang B.G."/>
            <person name="Yang W.F."/>
            <person name="Lam T.T."/>
            <person name="Chang Q.C."/>
            <person name="Ding S.J."/>
            <person name="Wang X.J."/>
            <person name="Zhu J.G."/>
            <person name="Ruan X.D."/>
            <person name="Zhao L."/>
            <person name="Wei J.T."/>
            <person name="Ye R.Z."/>
            <person name="Que T.C."/>
            <person name="Du C.H."/>
            <person name="Zhou Y.H."/>
            <person name="Cheng J.X."/>
            <person name="Dai P.F."/>
            <person name="Guo W.B."/>
            <person name="Han X.H."/>
            <person name="Huang E.J."/>
            <person name="Li L.F."/>
            <person name="Wei W."/>
            <person name="Gao Y.C."/>
            <person name="Liu J.Z."/>
            <person name="Shao H.Z."/>
            <person name="Wang X."/>
            <person name="Wang C.C."/>
            <person name="Yang T.C."/>
            <person name="Huo Q.B."/>
            <person name="Li W."/>
            <person name="Chen H.Y."/>
            <person name="Chen S.E."/>
            <person name="Zhou L.G."/>
            <person name="Ni X.B."/>
            <person name="Tian J.H."/>
            <person name="Sheng Y."/>
            <person name="Liu T."/>
            <person name="Pan Y.S."/>
            <person name="Xia L.Y."/>
            <person name="Li J."/>
            <person name="Zhao F."/>
            <person name="Cao W.C."/>
        </authorList>
    </citation>
    <scope>NUCLEOTIDE SEQUENCE [LARGE SCALE GENOMIC DNA]</scope>
    <source>
        <strain evidence="1">Iper-2018</strain>
    </source>
</reference>
<evidence type="ECO:0000313" key="2">
    <source>
        <dbReference type="Proteomes" id="UP000805193"/>
    </source>
</evidence>
<gene>
    <name evidence="1" type="ORF">HPB47_022962</name>
</gene>
<sequence>MGMGLQPLLAFLVLAEGCSRALCLVLPLNGDWRVYNRNKSPTDVRNRVKNRFEHHLDAIILPGFSVVGLDSALASSQDYRIILHTLPSARYSFNSICLHKDLSARPYRVDDFGKALRGVVDMTKDVAGLGAFQFNHVWMLTLHNAAVKEKLVRMEELKVKGKKCLVIDPNRSEKSFKVHWIPIYVPDVGVKRTFEGYGRVKVVARERWRRPGYENIETTTRTVTMVLREGTTVDAIPHQVNILGNAVLVSIPGRPPMCLRCKRVGHMRKQCRAAWCNVCRTFGHEEGNCVQTYAAKTKTASFDEDLENLLDQDEMEETIGEPAAPAQGPQSSERPKSVLTEEPFEQINENQVIQGTPAGGRADKGAGESGKHGQPREAAAPKASVECRESEDEPDEAMEAESGQAHRESGTKKGAAKRPNHPSKANASEQRFQLVTSKRWKKTEGPQPPLRLTEVGASALEDFAFHDG</sequence>
<keyword evidence="2" id="KW-1185">Reference proteome</keyword>
<dbReference type="Proteomes" id="UP000805193">
    <property type="component" value="Unassembled WGS sequence"/>
</dbReference>
<evidence type="ECO:0000313" key="1">
    <source>
        <dbReference type="EMBL" id="KAG0430146.1"/>
    </source>
</evidence>
<proteinExistence type="predicted"/>
<organism evidence="1 2">
    <name type="scientific">Ixodes persulcatus</name>
    <name type="common">Taiga tick</name>
    <dbReference type="NCBI Taxonomy" id="34615"/>
    <lineage>
        <taxon>Eukaryota</taxon>
        <taxon>Metazoa</taxon>
        <taxon>Ecdysozoa</taxon>
        <taxon>Arthropoda</taxon>
        <taxon>Chelicerata</taxon>
        <taxon>Arachnida</taxon>
        <taxon>Acari</taxon>
        <taxon>Parasitiformes</taxon>
        <taxon>Ixodida</taxon>
        <taxon>Ixodoidea</taxon>
        <taxon>Ixodidae</taxon>
        <taxon>Ixodinae</taxon>
        <taxon>Ixodes</taxon>
    </lineage>
</organism>
<protein>
    <submittedName>
        <fullName evidence="1">Uncharacterized protein</fullName>
    </submittedName>
</protein>
<name>A0AC60QBG0_IXOPE</name>
<comment type="caution">
    <text evidence="1">The sequence shown here is derived from an EMBL/GenBank/DDBJ whole genome shotgun (WGS) entry which is preliminary data.</text>
</comment>
<dbReference type="EMBL" id="JABSTQ010009348">
    <property type="protein sequence ID" value="KAG0430146.1"/>
    <property type="molecule type" value="Genomic_DNA"/>
</dbReference>